<keyword evidence="2" id="KW-0732">Signal</keyword>
<comment type="subcellular location">
    <subcellularLocation>
        <location evidence="1">Periplasm</location>
    </subcellularLocation>
</comment>
<dbReference type="AlphaFoldDB" id="A0A1H9EQ36"/>
<dbReference type="GO" id="GO:0042597">
    <property type="term" value="C:periplasmic space"/>
    <property type="evidence" value="ECO:0007669"/>
    <property type="project" value="UniProtKB-SubCell"/>
</dbReference>
<feature type="domain" description="Heparinase II/III-like C-terminal" evidence="6">
    <location>
        <begin position="375"/>
        <end position="632"/>
    </location>
</feature>
<accession>A0A1H9EQ36</accession>
<evidence type="ECO:0000256" key="2">
    <source>
        <dbReference type="ARBA" id="ARBA00022729"/>
    </source>
</evidence>
<dbReference type="InterPro" id="IPR012480">
    <property type="entry name" value="Hepar_II_III_C"/>
</dbReference>
<evidence type="ECO:0000256" key="3">
    <source>
        <dbReference type="ARBA" id="ARBA00022764"/>
    </source>
</evidence>
<dbReference type="Proteomes" id="UP000199021">
    <property type="component" value="Unassembled WGS sequence"/>
</dbReference>
<keyword evidence="4 7" id="KW-0456">Lyase</keyword>
<dbReference type="GO" id="GO:0016829">
    <property type="term" value="F:lyase activity"/>
    <property type="evidence" value="ECO:0007669"/>
    <property type="project" value="UniProtKB-KW"/>
</dbReference>
<evidence type="ECO:0000313" key="7">
    <source>
        <dbReference type="EMBL" id="SEQ27824.1"/>
    </source>
</evidence>
<dbReference type="Pfam" id="PF05426">
    <property type="entry name" value="Alginate_lyase"/>
    <property type="match status" value="1"/>
</dbReference>
<feature type="domain" description="Alginate lyase" evidence="5">
    <location>
        <begin position="73"/>
        <end position="274"/>
    </location>
</feature>
<dbReference type="InterPro" id="IPR008929">
    <property type="entry name" value="Chondroitin_lyas"/>
</dbReference>
<dbReference type="InterPro" id="IPR008397">
    <property type="entry name" value="Alginate_lyase_dom"/>
</dbReference>
<evidence type="ECO:0000256" key="4">
    <source>
        <dbReference type="ARBA" id="ARBA00023239"/>
    </source>
</evidence>
<dbReference type="SUPFAM" id="SSF48230">
    <property type="entry name" value="Chondroitin AC/alginate lyase"/>
    <property type="match status" value="1"/>
</dbReference>
<organism evidence="7 8">
    <name type="scientific">Neolewinella agarilytica</name>
    <dbReference type="NCBI Taxonomy" id="478744"/>
    <lineage>
        <taxon>Bacteria</taxon>
        <taxon>Pseudomonadati</taxon>
        <taxon>Bacteroidota</taxon>
        <taxon>Saprospiria</taxon>
        <taxon>Saprospirales</taxon>
        <taxon>Lewinellaceae</taxon>
        <taxon>Neolewinella</taxon>
    </lineage>
</organism>
<dbReference type="PROSITE" id="PS51257">
    <property type="entry name" value="PROKAR_LIPOPROTEIN"/>
    <property type="match status" value="1"/>
</dbReference>
<evidence type="ECO:0000259" key="6">
    <source>
        <dbReference type="Pfam" id="PF07940"/>
    </source>
</evidence>
<keyword evidence="3" id="KW-0574">Periplasm</keyword>
<evidence type="ECO:0000313" key="8">
    <source>
        <dbReference type="Proteomes" id="UP000199021"/>
    </source>
</evidence>
<name>A0A1H9EQ36_9BACT</name>
<gene>
    <name evidence="7" type="ORF">SAMN05444359_107158</name>
</gene>
<dbReference type="Gene3D" id="2.70.98.70">
    <property type="match status" value="1"/>
</dbReference>
<sequence length="731" mass="81424">MRLLLISLLFAVLLSCNEKTGTSDYPPMFAEQLARTQVQVEGFMEQGVEVPTPKDMAGGYTHEVHKQNWKTLRAAGALYRHTGEERYAVFVRDALLAYAAVYQDWPIHPTNRSYATGKIFWQCLNDANWLVYVSEAYADIYDWLDAETQSKLNTELFRPMADFLSVENPQFFNRIHNHSTWANAAVGMIGLVMEDEELVQRALYGIPADELPDDLRDDDSGRIKSKTGRAGFLAQLDLSFSPDGYFTEGPYYLRYALSPFLLFGRMLGDKRPDLGVLEYRDGILGKAIFGMLSQADPKGDFFPLNDSQKGMSVYAPEVVKAVDYGYFYYGKSDELLSIAEKQGSVTLDDAGLAVATAIAAGKAKPFKPASLAYTDGPEGDEGGVGVLRATGSADQTTALVMKYSAQGMGHGHFDKLAYSLYNHTGEVIQDYGAARWVNIDQKGGGRYLRENNTFAKQTIAHNTLVIGQTSHYEGDIRIGEKYHPDLYAFEASDAGLQLMSAKAQNVYPGRELHRSQWLLTDDAFSHPLMIDIFRVKGGGAATLDLPTWYHGQLLQTNFAYQTNNELAPLGDGQGYQHIWLEAAAKPDTNLLSFNFFNRNVFYTQTSVGQAGDEFLFVRLGANDPEFNLRRDQAVVHRRKAAGSSTFVSLLETHGSYSTLDEVAREPFGHITDLKLLVDTDPYTAISFRHKNGQSWMLLLSNQDASPDGQHNLVINGTTHEWSGVHHLIKNE</sequence>
<dbReference type="Gene3D" id="1.50.10.100">
    <property type="entry name" value="Chondroitin AC/alginate lyase"/>
    <property type="match status" value="1"/>
</dbReference>
<dbReference type="PANTHER" id="PTHR39210">
    <property type="entry name" value="HEPARIN-SULFATE LYASE"/>
    <property type="match status" value="1"/>
</dbReference>
<dbReference type="RefSeq" id="WP_090167315.1">
    <property type="nucleotide sequence ID" value="NZ_FOFB01000007.1"/>
</dbReference>
<dbReference type="STRING" id="478744.SAMN05444359_107158"/>
<evidence type="ECO:0000256" key="1">
    <source>
        <dbReference type="ARBA" id="ARBA00004418"/>
    </source>
</evidence>
<protein>
    <submittedName>
        <fullName evidence="7">Alginate lyase</fullName>
    </submittedName>
</protein>
<dbReference type="InParanoid" id="A0A1H9EQ36"/>
<reference evidence="8" key="1">
    <citation type="submission" date="2016-10" db="EMBL/GenBank/DDBJ databases">
        <authorList>
            <person name="Varghese N."/>
            <person name="Submissions S."/>
        </authorList>
    </citation>
    <scope>NUCLEOTIDE SEQUENCE [LARGE SCALE GENOMIC DNA]</scope>
    <source>
        <strain evidence="8">DSM 24740</strain>
    </source>
</reference>
<dbReference type="OrthoDB" id="9772435at2"/>
<dbReference type="Pfam" id="PF07940">
    <property type="entry name" value="Hepar_II_III_C"/>
    <property type="match status" value="1"/>
</dbReference>
<dbReference type="PANTHER" id="PTHR39210:SF1">
    <property type="entry name" value="HEPARIN-SULFATE LYASE"/>
    <property type="match status" value="1"/>
</dbReference>
<keyword evidence="8" id="KW-1185">Reference proteome</keyword>
<evidence type="ECO:0000259" key="5">
    <source>
        <dbReference type="Pfam" id="PF05426"/>
    </source>
</evidence>
<dbReference type="EMBL" id="FOFB01000007">
    <property type="protein sequence ID" value="SEQ27824.1"/>
    <property type="molecule type" value="Genomic_DNA"/>
</dbReference>
<proteinExistence type="predicted"/>